<sequence length="164" mass="16255">MAVPGDPVALLAALRERGWTVGVAESLTGGLVVATLVDVPGASASVRGGVVAYDTAVKASLLGVDDALLAEHGPVHPEVARQMADGVRRAMTVDGKPSEVGIATTGIAGPESPDGQPVGTVHIGIATPDGVFATSWVFAGGRAAIRDATVTQAIIEASAALGVD</sequence>
<dbReference type="SUPFAM" id="SSF142433">
    <property type="entry name" value="CinA-like"/>
    <property type="match status" value="1"/>
</dbReference>
<dbReference type="NCBIfam" id="TIGR00199">
    <property type="entry name" value="PncC_domain"/>
    <property type="match status" value="1"/>
</dbReference>
<name>A0A939QQU1_9MICO</name>
<accession>A0A939QQU1</accession>
<dbReference type="InterPro" id="IPR036653">
    <property type="entry name" value="CinA-like_C"/>
</dbReference>
<feature type="domain" description="CinA C-terminal" evidence="1">
    <location>
        <begin position="10"/>
        <end position="154"/>
    </location>
</feature>
<proteinExistence type="predicted"/>
<dbReference type="Proteomes" id="UP000680132">
    <property type="component" value="Unassembled WGS sequence"/>
</dbReference>
<dbReference type="AlphaFoldDB" id="A0A939QQU1"/>
<dbReference type="EMBL" id="JAGFOA010000002">
    <property type="protein sequence ID" value="MBO3663353.1"/>
    <property type="molecule type" value="Genomic_DNA"/>
</dbReference>
<organism evidence="2 3">
    <name type="scientific">Microbacterium stercoris</name>
    <dbReference type="NCBI Taxonomy" id="2820289"/>
    <lineage>
        <taxon>Bacteria</taxon>
        <taxon>Bacillati</taxon>
        <taxon>Actinomycetota</taxon>
        <taxon>Actinomycetes</taxon>
        <taxon>Micrococcales</taxon>
        <taxon>Microbacteriaceae</taxon>
        <taxon>Microbacterium</taxon>
    </lineage>
</organism>
<evidence type="ECO:0000259" key="1">
    <source>
        <dbReference type="Pfam" id="PF02464"/>
    </source>
</evidence>
<dbReference type="Gene3D" id="3.90.950.20">
    <property type="entry name" value="CinA-like"/>
    <property type="match status" value="1"/>
</dbReference>
<protein>
    <submittedName>
        <fullName evidence="2">Nicotinamide-nucleotide amidohydrolase family protein</fullName>
    </submittedName>
</protein>
<keyword evidence="3" id="KW-1185">Reference proteome</keyword>
<evidence type="ECO:0000313" key="2">
    <source>
        <dbReference type="EMBL" id="MBO3663353.1"/>
    </source>
</evidence>
<dbReference type="InterPro" id="IPR008136">
    <property type="entry name" value="CinA_C"/>
</dbReference>
<gene>
    <name evidence="2" type="ORF">J5V96_07490</name>
</gene>
<evidence type="ECO:0000313" key="3">
    <source>
        <dbReference type="Proteomes" id="UP000680132"/>
    </source>
</evidence>
<dbReference type="RefSeq" id="WP_208502239.1">
    <property type="nucleotide sequence ID" value="NZ_JAGFOA010000002.1"/>
</dbReference>
<comment type="caution">
    <text evidence="2">The sequence shown here is derived from an EMBL/GenBank/DDBJ whole genome shotgun (WGS) entry which is preliminary data.</text>
</comment>
<dbReference type="Pfam" id="PF02464">
    <property type="entry name" value="CinA"/>
    <property type="match status" value="1"/>
</dbReference>
<reference evidence="2" key="1">
    <citation type="submission" date="2021-03" db="EMBL/GenBank/DDBJ databases">
        <title>Microbacterium sp. nov., a novel actinobacterium isolated from cow dung.</title>
        <authorList>
            <person name="Zhang L."/>
        </authorList>
    </citation>
    <scope>NUCLEOTIDE SEQUENCE</scope>
    <source>
        <strain evidence="2">NEAU-LLB</strain>
    </source>
</reference>